<dbReference type="AlphaFoldDB" id="S2KJ74"/>
<evidence type="ECO:0008006" key="3">
    <source>
        <dbReference type="Google" id="ProtNLM"/>
    </source>
</evidence>
<dbReference type="InterPro" id="IPR013783">
    <property type="entry name" value="Ig-like_fold"/>
</dbReference>
<sequence length="81" mass="9005">MIIIVRIRVTDEYGAGLLGVPVELATYDGSYLDVGKVTDSNGDLSFELPYDEEEVVRATIYVNGESRGTFELENELAIQFQ</sequence>
<gene>
    <name evidence="1" type="ORF">L861_13980</name>
</gene>
<accession>S2KJ74</accession>
<dbReference type="EMBL" id="ASTJ01000041">
    <property type="protein sequence ID" value="EPC00378.1"/>
    <property type="molecule type" value="Genomic_DNA"/>
</dbReference>
<reference evidence="1 2" key="1">
    <citation type="journal article" date="2013" name="Genome Announc.">
        <title>Draft genome sequence of the moderately halophilic gammaproteobacterium Halomonas anticariensis FP35.</title>
        <authorList>
            <person name="Tahrioui A."/>
            <person name="Quesada E."/>
            <person name="Llamas I."/>
        </authorList>
    </citation>
    <scope>NUCLEOTIDE SEQUENCE [LARGE SCALE GENOMIC DNA]</scope>
    <source>
        <strain evidence="2">DSM 16096 / CECT 5854 / LMG 22089 / FP35</strain>
    </source>
</reference>
<keyword evidence="2" id="KW-1185">Reference proteome</keyword>
<protein>
    <recommendedName>
        <fullName evidence="3">Big-1 domain-containing protein</fullName>
    </recommendedName>
</protein>
<comment type="caution">
    <text evidence="1">The sequence shown here is derived from an EMBL/GenBank/DDBJ whole genome shotgun (WGS) entry which is preliminary data.</text>
</comment>
<evidence type="ECO:0000313" key="1">
    <source>
        <dbReference type="EMBL" id="EPC00378.1"/>
    </source>
</evidence>
<dbReference type="Proteomes" id="UP000014463">
    <property type="component" value="Unassembled WGS sequence"/>
</dbReference>
<dbReference type="Gene3D" id="2.60.40.10">
    <property type="entry name" value="Immunoglobulins"/>
    <property type="match status" value="1"/>
</dbReference>
<name>S2KJ74_LITA3</name>
<proteinExistence type="predicted"/>
<dbReference type="RefSeq" id="WP_016418646.1">
    <property type="nucleotide sequence ID" value="NZ_AUAB01000042.1"/>
</dbReference>
<evidence type="ECO:0000313" key="2">
    <source>
        <dbReference type="Proteomes" id="UP000014463"/>
    </source>
</evidence>
<organism evidence="1 2">
    <name type="scientific">Litchfieldella anticariensis (strain DSM 16096 / CECT 5854 / CIP 108499 / LMG 22089 / FP35)</name>
    <name type="common">Halomonas anticariensis</name>
    <dbReference type="NCBI Taxonomy" id="1121939"/>
    <lineage>
        <taxon>Bacteria</taxon>
        <taxon>Pseudomonadati</taxon>
        <taxon>Pseudomonadota</taxon>
        <taxon>Gammaproteobacteria</taxon>
        <taxon>Oceanospirillales</taxon>
        <taxon>Halomonadaceae</taxon>
        <taxon>Litchfieldella</taxon>
    </lineage>
</organism>